<organism evidence="1 2">
    <name type="scientific">Pluteus cervinus</name>
    <dbReference type="NCBI Taxonomy" id="181527"/>
    <lineage>
        <taxon>Eukaryota</taxon>
        <taxon>Fungi</taxon>
        <taxon>Dikarya</taxon>
        <taxon>Basidiomycota</taxon>
        <taxon>Agaricomycotina</taxon>
        <taxon>Agaricomycetes</taxon>
        <taxon>Agaricomycetidae</taxon>
        <taxon>Agaricales</taxon>
        <taxon>Pluteineae</taxon>
        <taxon>Pluteaceae</taxon>
        <taxon>Pluteus</taxon>
    </lineage>
</organism>
<name>A0ACD3AG43_9AGAR</name>
<sequence length="424" mass="47060">MARTLYLKIFFGGCFLIGVAIFAIFSIYWGALWESPTRPLQGWVIDFDGDQIGTTITQGLTSAAMVQAGGAHVAWTVLPSSDFPNGPSDVAEKVLNEKTWIAITINANSSSQLQASLANPEPSYDPTKVLSVYAVEARNENAFRLLTRPTAQQELGILTSQFALQLAGDVLNLPVNITDVLANSPQTLLQPVGYQIFNLRPFDHSLASAVTFVGLIYLLVLSFFLVMIGKSARDASGLETLLTTRSLILVRLGTAFVGYFFLSLFYSLLSRAFQLPFDRFFGDAGFVIFWMLNWIGMLSLGLALESMMTILTVRFIPFFMLLWIISNVSVCFLPIDILPGIFKYGYAFPFYNVSRAVRAIVFGTRNTLGMNFGILIAWVVLSCITLSLFQVIVSRRQQRAERQLQLQQDSSIILEDKRPSLESA</sequence>
<evidence type="ECO:0000313" key="1">
    <source>
        <dbReference type="EMBL" id="TFK64264.1"/>
    </source>
</evidence>
<dbReference type="EMBL" id="ML208482">
    <property type="protein sequence ID" value="TFK64264.1"/>
    <property type="molecule type" value="Genomic_DNA"/>
</dbReference>
<accession>A0ACD3AG43</accession>
<gene>
    <name evidence="1" type="ORF">BDN72DRAFT_872108</name>
</gene>
<reference evidence="1 2" key="1">
    <citation type="journal article" date="2019" name="Nat. Ecol. Evol.">
        <title>Megaphylogeny resolves global patterns of mushroom evolution.</title>
        <authorList>
            <person name="Varga T."/>
            <person name="Krizsan K."/>
            <person name="Foldi C."/>
            <person name="Dima B."/>
            <person name="Sanchez-Garcia M."/>
            <person name="Sanchez-Ramirez S."/>
            <person name="Szollosi G.J."/>
            <person name="Szarkandi J.G."/>
            <person name="Papp V."/>
            <person name="Albert L."/>
            <person name="Andreopoulos W."/>
            <person name="Angelini C."/>
            <person name="Antonin V."/>
            <person name="Barry K.W."/>
            <person name="Bougher N.L."/>
            <person name="Buchanan P."/>
            <person name="Buyck B."/>
            <person name="Bense V."/>
            <person name="Catcheside P."/>
            <person name="Chovatia M."/>
            <person name="Cooper J."/>
            <person name="Damon W."/>
            <person name="Desjardin D."/>
            <person name="Finy P."/>
            <person name="Geml J."/>
            <person name="Haridas S."/>
            <person name="Hughes K."/>
            <person name="Justo A."/>
            <person name="Karasinski D."/>
            <person name="Kautmanova I."/>
            <person name="Kiss B."/>
            <person name="Kocsube S."/>
            <person name="Kotiranta H."/>
            <person name="LaButti K.M."/>
            <person name="Lechner B.E."/>
            <person name="Liimatainen K."/>
            <person name="Lipzen A."/>
            <person name="Lukacs Z."/>
            <person name="Mihaltcheva S."/>
            <person name="Morgado L.N."/>
            <person name="Niskanen T."/>
            <person name="Noordeloos M.E."/>
            <person name="Ohm R.A."/>
            <person name="Ortiz-Santana B."/>
            <person name="Ovrebo C."/>
            <person name="Racz N."/>
            <person name="Riley R."/>
            <person name="Savchenko A."/>
            <person name="Shiryaev A."/>
            <person name="Soop K."/>
            <person name="Spirin V."/>
            <person name="Szebenyi C."/>
            <person name="Tomsovsky M."/>
            <person name="Tulloss R.E."/>
            <person name="Uehling J."/>
            <person name="Grigoriev I.V."/>
            <person name="Vagvolgyi C."/>
            <person name="Papp T."/>
            <person name="Martin F.M."/>
            <person name="Miettinen O."/>
            <person name="Hibbett D.S."/>
            <person name="Nagy L.G."/>
        </authorList>
    </citation>
    <scope>NUCLEOTIDE SEQUENCE [LARGE SCALE GENOMIC DNA]</scope>
    <source>
        <strain evidence="1 2">NL-1719</strain>
    </source>
</reference>
<proteinExistence type="predicted"/>
<keyword evidence="2" id="KW-1185">Reference proteome</keyword>
<evidence type="ECO:0000313" key="2">
    <source>
        <dbReference type="Proteomes" id="UP000308600"/>
    </source>
</evidence>
<dbReference type="Proteomes" id="UP000308600">
    <property type="component" value="Unassembled WGS sequence"/>
</dbReference>
<protein>
    <submittedName>
        <fullName evidence="1">Uncharacterized protein</fullName>
    </submittedName>
</protein>